<dbReference type="Gene3D" id="2.170.140.10">
    <property type="entry name" value="Chitin binding domain"/>
    <property type="match status" value="2"/>
</dbReference>
<keyword evidence="2" id="KW-0732">Signal</keyword>
<keyword evidence="9" id="KW-1185">Reference proteome</keyword>
<reference evidence="8 9" key="1">
    <citation type="journal article" date="2016" name="Genome Biol. Evol.">
        <title>Gene Family Evolution Reflects Adaptation to Soil Environmental Stressors in the Genome of the Collembolan Orchesella cincta.</title>
        <authorList>
            <person name="Faddeeva-Vakhrusheva A."/>
            <person name="Derks M.F."/>
            <person name="Anvar S.Y."/>
            <person name="Agamennone V."/>
            <person name="Suring W."/>
            <person name="Smit S."/>
            <person name="van Straalen N.M."/>
            <person name="Roelofs D."/>
        </authorList>
    </citation>
    <scope>NUCLEOTIDE SEQUENCE [LARGE SCALE GENOMIC DNA]</scope>
    <source>
        <tissue evidence="8">Mixed pool</tissue>
    </source>
</reference>
<organism evidence="8 9">
    <name type="scientific">Orchesella cincta</name>
    <name type="common">Springtail</name>
    <name type="synonym">Podura cincta</name>
    <dbReference type="NCBI Taxonomy" id="48709"/>
    <lineage>
        <taxon>Eukaryota</taxon>
        <taxon>Metazoa</taxon>
        <taxon>Ecdysozoa</taxon>
        <taxon>Arthropoda</taxon>
        <taxon>Hexapoda</taxon>
        <taxon>Collembola</taxon>
        <taxon>Entomobryomorpha</taxon>
        <taxon>Entomobryoidea</taxon>
        <taxon>Orchesellidae</taxon>
        <taxon>Orchesellinae</taxon>
        <taxon>Orchesella</taxon>
    </lineage>
</organism>
<dbReference type="PANTHER" id="PTHR23301:SF0">
    <property type="entry name" value="CHITIN-BINDING TYPE-2 DOMAIN-CONTAINING PROTEIN-RELATED"/>
    <property type="match status" value="1"/>
</dbReference>
<dbReference type="STRING" id="48709.A0A1D2MY11"/>
<feature type="domain" description="Chitin-binding type-2" evidence="7">
    <location>
        <begin position="45"/>
        <end position="110"/>
    </location>
</feature>
<feature type="transmembrane region" description="Helical" evidence="6">
    <location>
        <begin position="20"/>
        <end position="40"/>
    </location>
</feature>
<accession>A0A1D2MY11</accession>
<evidence type="ECO:0000259" key="7">
    <source>
        <dbReference type="PROSITE" id="PS50940"/>
    </source>
</evidence>
<dbReference type="InterPro" id="IPR002557">
    <property type="entry name" value="Chitin-bd_dom"/>
</dbReference>
<dbReference type="GO" id="GO:0005576">
    <property type="term" value="C:extracellular region"/>
    <property type="evidence" value="ECO:0007669"/>
    <property type="project" value="InterPro"/>
</dbReference>
<dbReference type="OrthoDB" id="6059830at2759"/>
<dbReference type="Pfam" id="PF01607">
    <property type="entry name" value="CBM_14"/>
    <property type="match status" value="2"/>
</dbReference>
<protein>
    <submittedName>
        <fullName evidence="8">Chondroitin proteoglycan 1</fullName>
    </submittedName>
</protein>
<dbReference type="SMART" id="SM00494">
    <property type="entry name" value="ChtBD2"/>
    <property type="match status" value="2"/>
</dbReference>
<dbReference type="InterPro" id="IPR051940">
    <property type="entry name" value="Chitin_bind-dev_reg"/>
</dbReference>
<evidence type="ECO:0000256" key="2">
    <source>
        <dbReference type="ARBA" id="ARBA00022729"/>
    </source>
</evidence>
<dbReference type="AlphaFoldDB" id="A0A1D2MY11"/>
<keyword evidence="1" id="KW-0147">Chitin-binding</keyword>
<keyword evidence="3" id="KW-0677">Repeat</keyword>
<keyword evidence="6" id="KW-0472">Membrane</keyword>
<dbReference type="EMBL" id="LJIJ01000399">
    <property type="protein sequence ID" value="ODM97882.1"/>
    <property type="molecule type" value="Genomic_DNA"/>
</dbReference>
<gene>
    <name evidence="8" type="ORF">Ocin01_08799</name>
</gene>
<keyword evidence="5" id="KW-0325">Glycoprotein</keyword>
<dbReference type="GO" id="GO:0008061">
    <property type="term" value="F:chitin binding"/>
    <property type="evidence" value="ECO:0007669"/>
    <property type="project" value="UniProtKB-KW"/>
</dbReference>
<name>A0A1D2MY11_ORCCI</name>
<sequence>MTLQYKVYTVAVLSASPTRLLIGLITLLTILLGDGLVVYAQSRSIDPCSTKSGTAPHDTHCDKYYTCVRNVTSVVDCPNGLVYIGGGGRSGRGNQLFGSCEYDFNVDCSGRPKRMLAASGAVAQKKGTEQINPCDVKGKIVADVTYCDRYWECVNGQPELYDCPTGLAF</sequence>
<dbReference type="PROSITE" id="PS50940">
    <property type="entry name" value="CHIT_BIND_II"/>
    <property type="match status" value="2"/>
</dbReference>
<evidence type="ECO:0000256" key="1">
    <source>
        <dbReference type="ARBA" id="ARBA00022669"/>
    </source>
</evidence>
<evidence type="ECO:0000256" key="6">
    <source>
        <dbReference type="SAM" id="Phobius"/>
    </source>
</evidence>
<proteinExistence type="predicted"/>
<comment type="caution">
    <text evidence="8">The sequence shown here is derived from an EMBL/GenBank/DDBJ whole genome shotgun (WGS) entry which is preliminary data.</text>
</comment>
<keyword evidence="6" id="KW-0812">Transmembrane</keyword>
<dbReference type="Proteomes" id="UP000094527">
    <property type="component" value="Unassembled WGS sequence"/>
</dbReference>
<keyword evidence="4" id="KW-1015">Disulfide bond</keyword>
<keyword evidence="6" id="KW-1133">Transmembrane helix</keyword>
<dbReference type="InterPro" id="IPR036508">
    <property type="entry name" value="Chitin-bd_dom_sf"/>
</dbReference>
<dbReference type="SUPFAM" id="SSF57625">
    <property type="entry name" value="Invertebrate chitin-binding proteins"/>
    <property type="match status" value="2"/>
</dbReference>
<evidence type="ECO:0000313" key="9">
    <source>
        <dbReference type="Proteomes" id="UP000094527"/>
    </source>
</evidence>
<dbReference type="PANTHER" id="PTHR23301">
    <property type="entry name" value="CHITIN BINDING PERITROPHIN-A"/>
    <property type="match status" value="1"/>
</dbReference>
<evidence type="ECO:0000256" key="5">
    <source>
        <dbReference type="ARBA" id="ARBA00023180"/>
    </source>
</evidence>
<evidence type="ECO:0000256" key="3">
    <source>
        <dbReference type="ARBA" id="ARBA00022737"/>
    </source>
</evidence>
<evidence type="ECO:0000313" key="8">
    <source>
        <dbReference type="EMBL" id="ODM97882.1"/>
    </source>
</evidence>
<evidence type="ECO:0000256" key="4">
    <source>
        <dbReference type="ARBA" id="ARBA00023157"/>
    </source>
</evidence>
<feature type="domain" description="Chitin-binding type-2" evidence="7">
    <location>
        <begin position="131"/>
        <end position="169"/>
    </location>
</feature>